<sequence>MRYFAKVVEEHEEYLLKKLEGMRQTRMNELSDHTKALRGMLESLTRTNDKLVQSMRSDGIELFIAKENGRSEVDNISSLFENMNVKEERIGFIPHDQYLIEQLKRQIVVQPNSTRSNLLLDYTFNHKIHQSCRCYICGQLSCTPPSDHNVASTSSMRPQPRFYLSSRPANYYHYGNPTPQSSNLTNVPHYVNREGSGIDTSGNVTDYYNPIFYQIQ</sequence>
<proteinExistence type="predicted"/>
<name>A0A9P1B9Q6_9NEOP</name>
<protein>
    <submittedName>
        <fullName evidence="1">Uncharacterized protein</fullName>
    </submittedName>
</protein>
<evidence type="ECO:0000313" key="1">
    <source>
        <dbReference type="EMBL" id="CAI3083010.1"/>
    </source>
</evidence>
<organism evidence="1 2">
    <name type="scientific">Diatraea saccharalis</name>
    <name type="common">sugarcane borer</name>
    <dbReference type="NCBI Taxonomy" id="40085"/>
    <lineage>
        <taxon>Eukaryota</taxon>
        <taxon>Metazoa</taxon>
        <taxon>Ecdysozoa</taxon>
        <taxon>Arthropoda</taxon>
        <taxon>Hexapoda</taxon>
        <taxon>Insecta</taxon>
        <taxon>Pterygota</taxon>
        <taxon>Neoptera</taxon>
        <taxon>Endopterygota</taxon>
        <taxon>Lepidoptera</taxon>
        <taxon>Glossata</taxon>
        <taxon>Ditrysia</taxon>
        <taxon>Pyraloidea</taxon>
        <taxon>Crambidae</taxon>
        <taxon>Crambinae</taxon>
        <taxon>Diatraea</taxon>
    </lineage>
</organism>
<dbReference type="EMBL" id="CAKJVI040000001">
    <property type="protein sequence ID" value="CAI3083010.1"/>
    <property type="molecule type" value="Genomic_DNA"/>
</dbReference>
<dbReference type="Proteomes" id="UP001153714">
    <property type="component" value="Unassembled WGS sequence"/>
</dbReference>
<keyword evidence="2" id="KW-1185">Reference proteome</keyword>
<dbReference type="AlphaFoldDB" id="A0A9P1B9Q6"/>
<gene>
    <name evidence="1" type="ORF">DIATSA_LOCUS14136</name>
</gene>
<accession>A0A9P1B9Q6</accession>
<reference evidence="1" key="1">
    <citation type="submission" date="2022-10" db="EMBL/GenBank/DDBJ databases">
        <authorList>
            <consortium name="ENA_rothamsted_submissions"/>
            <consortium name="culmorum"/>
            <person name="King R."/>
        </authorList>
    </citation>
    <scope>NUCLEOTIDE SEQUENCE</scope>
</reference>
<evidence type="ECO:0000313" key="2">
    <source>
        <dbReference type="Proteomes" id="UP001153714"/>
    </source>
</evidence>
<comment type="caution">
    <text evidence="1">The sequence shown here is derived from an EMBL/GenBank/DDBJ whole genome shotgun (WGS) entry which is preliminary data.</text>
</comment>